<dbReference type="Proteomes" id="UP000305881">
    <property type="component" value="Chromosome"/>
</dbReference>
<evidence type="ECO:0000313" key="6">
    <source>
        <dbReference type="EMBL" id="QCW83460.1"/>
    </source>
</evidence>
<evidence type="ECO:0000256" key="3">
    <source>
        <dbReference type="ARBA" id="ARBA00022991"/>
    </source>
</evidence>
<dbReference type="SMART" id="SM00091">
    <property type="entry name" value="PAS"/>
    <property type="match status" value="1"/>
</dbReference>
<proteinExistence type="predicted"/>
<dbReference type="EMBL" id="CP035467">
    <property type="protein sequence ID" value="QCW83460.1"/>
    <property type="molecule type" value="Genomic_DNA"/>
</dbReference>
<accession>A0A4P9USG0</accession>
<feature type="domain" description="PAC" evidence="5">
    <location>
        <begin position="86"/>
        <end position="140"/>
    </location>
</feature>
<dbReference type="PROSITE" id="PS50113">
    <property type="entry name" value="PAC"/>
    <property type="match status" value="1"/>
</dbReference>
<evidence type="ECO:0000256" key="1">
    <source>
        <dbReference type="ARBA" id="ARBA00022630"/>
    </source>
</evidence>
<dbReference type="PANTHER" id="PTHR47429">
    <property type="entry name" value="PROTEIN TWIN LOV 1"/>
    <property type="match status" value="1"/>
</dbReference>
<keyword evidence="1" id="KW-0285">Flavoprotein</keyword>
<dbReference type="Pfam" id="PF13426">
    <property type="entry name" value="PAS_9"/>
    <property type="match status" value="1"/>
</dbReference>
<dbReference type="Gene3D" id="3.30.450.20">
    <property type="entry name" value="PAS domain"/>
    <property type="match status" value="1"/>
</dbReference>
<dbReference type="STRING" id="675511.GCA_000341735_04390"/>
<reference evidence="7" key="1">
    <citation type="journal article" date="2019" name="J. Bacteriol.">
        <title>A Mutagenic Screen Identifies a TonB-Dependent Receptor Required for the Lanthanide Metal Switch in the Type I Methanotroph 'Methylotuvimicrobium buryatense' 5GB1C.</title>
        <authorList>
            <person name="Groom J.D."/>
            <person name="Ford S.M."/>
            <person name="Pesesky M.W."/>
            <person name="Lidstrom M.E."/>
        </authorList>
    </citation>
    <scope>NUCLEOTIDE SEQUENCE [LARGE SCALE GENOMIC DNA]</scope>
    <source>
        <strain evidence="7">5GB1C</strain>
    </source>
</reference>
<feature type="domain" description="PAS" evidence="4">
    <location>
        <begin position="16"/>
        <end position="85"/>
    </location>
</feature>
<dbReference type="PROSITE" id="PS50112">
    <property type="entry name" value="PAS"/>
    <property type="match status" value="1"/>
</dbReference>
<keyword evidence="3" id="KW-0157">Chromophore</keyword>
<name>A0A4P9USG0_METBY</name>
<dbReference type="NCBIfam" id="TIGR00229">
    <property type="entry name" value="sensory_box"/>
    <property type="match status" value="1"/>
</dbReference>
<evidence type="ECO:0000313" key="7">
    <source>
        <dbReference type="Proteomes" id="UP000305881"/>
    </source>
</evidence>
<evidence type="ECO:0000259" key="5">
    <source>
        <dbReference type="PROSITE" id="PS50113"/>
    </source>
</evidence>
<dbReference type="InterPro" id="IPR001610">
    <property type="entry name" value="PAC"/>
</dbReference>
<dbReference type="RefSeq" id="WP_017842760.1">
    <property type="nucleotide sequence ID" value="NZ_CP035467.1"/>
</dbReference>
<dbReference type="InterPro" id="IPR000014">
    <property type="entry name" value="PAS"/>
</dbReference>
<sequence length="164" mass="19129">MKFQIEKDPGVIPHILTQILDGCVNGITLSDPDLEDNPIVFANEVFEKITGYSRDDIIGKNCRFLQGKDHDQPEIEILREAIKNRRAVEVTLKNYKKNGDLFYNRLSVTPLFDNEGRLIYFLGVQYDITEQIHAQHEIERLNNSFDLRRFDYLSQQSKRGTVKR</sequence>
<dbReference type="KEGG" id="mbur:EQU24_15315"/>
<keyword evidence="7" id="KW-1185">Reference proteome</keyword>
<dbReference type="InterPro" id="IPR035965">
    <property type="entry name" value="PAS-like_dom_sf"/>
</dbReference>
<gene>
    <name evidence="6" type="ORF">EQU24_15315</name>
</gene>
<dbReference type="CDD" id="cd00130">
    <property type="entry name" value="PAS"/>
    <property type="match status" value="1"/>
</dbReference>
<organism evidence="6 7">
    <name type="scientific">Methylotuvimicrobium buryatense</name>
    <name type="common">Methylomicrobium buryatense</name>
    <dbReference type="NCBI Taxonomy" id="95641"/>
    <lineage>
        <taxon>Bacteria</taxon>
        <taxon>Pseudomonadati</taxon>
        <taxon>Pseudomonadota</taxon>
        <taxon>Gammaproteobacteria</taxon>
        <taxon>Methylococcales</taxon>
        <taxon>Methylococcaceae</taxon>
        <taxon>Methylotuvimicrobium</taxon>
    </lineage>
</organism>
<dbReference type="InterPro" id="IPR000700">
    <property type="entry name" value="PAS-assoc_C"/>
</dbReference>
<keyword evidence="2" id="KW-0288">FMN</keyword>
<dbReference type="SMART" id="SM00086">
    <property type="entry name" value="PAC"/>
    <property type="match status" value="1"/>
</dbReference>
<dbReference type="AlphaFoldDB" id="A0A4P9USG0"/>
<protein>
    <submittedName>
        <fullName evidence="6">PAS domain-containing protein</fullName>
    </submittedName>
</protein>
<dbReference type="SUPFAM" id="SSF55785">
    <property type="entry name" value="PYP-like sensor domain (PAS domain)"/>
    <property type="match status" value="1"/>
</dbReference>
<evidence type="ECO:0000259" key="4">
    <source>
        <dbReference type="PROSITE" id="PS50112"/>
    </source>
</evidence>
<dbReference type="OrthoDB" id="7991996at2"/>
<evidence type="ECO:0000256" key="2">
    <source>
        <dbReference type="ARBA" id="ARBA00022643"/>
    </source>
</evidence>
<dbReference type="PANTHER" id="PTHR47429:SF2">
    <property type="entry name" value="PROTEIN TWIN LOV 1"/>
    <property type="match status" value="1"/>
</dbReference>